<evidence type="ECO:0000256" key="1">
    <source>
        <dbReference type="SAM" id="Phobius"/>
    </source>
</evidence>
<keyword evidence="1" id="KW-0812">Transmembrane</keyword>
<keyword evidence="1" id="KW-0472">Membrane</keyword>
<reference evidence="2" key="1">
    <citation type="journal article" date="2017" name="J. Phycol.">
        <title>Analysis of chloroplast genomes and a supermatrix inform reclassification of the Rhodomelaceae (Rhodophyta).</title>
        <authorList>
            <person name="Diaz-Tapia P."/>
            <person name="Maggs C.A."/>
            <person name="West J.A."/>
            <person name="Verbruggen H."/>
        </authorList>
    </citation>
    <scope>NUCLEOTIDE SEQUENCE</scope>
    <source>
        <strain evidence="2">DHO101</strain>
    </source>
</reference>
<dbReference type="RefSeq" id="YP_009391188.1">
    <property type="nucleotide sequence ID" value="NC_035257.1"/>
</dbReference>
<evidence type="ECO:0000313" key="2">
    <source>
        <dbReference type="EMBL" id="ARW59332.1"/>
    </source>
</evidence>
<accession>A0A1Z1M0E5</accession>
<organism evidence="2">
    <name type="scientific">Dipterocladia arabiensis</name>
    <dbReference type="NCBI Taxonomy" id="2007176"/>
    <lineage>
        <taxon>Eukaryota</taxon>
        <taxon>Rhodophyta</taxon>
        <taxon>Florideophyceae</taxon>
        <taxon>Rhodymeniophycidae</taxon>
        <taxon>Ceramiales</taxon>
        <taxon>Dasyaceae</taxon>
        <taxon>Dipterocladia</taxon>
    </lineage>
</organism>
<dbReference type="EMBL" id="MF101408">
    <property type="protein sequence ID" value="ARW59332.1"/>
    <property type="molecule type" value="Genomic_DNA"/>
</dbReference>
<sequence length="42" mass="5361">MIIFYKFSFIVFYNYSIVKRLEIFIYFYYTIFLVLLLNFKII</sequence>
<keyword evidence="1" id="KW-1133">Transmembrane helix</keyword>
<name>A0A1Z1M0E5_9FLOR</name>
<dbReference type="AlphaFoldDB" id="A0A1Z1M0E5"/>
<gene>
    <name evidence="2" type="primary">Orf42</name>
</gene>
<keyword evidence="2" id="KW-0150">Chloroplast</keyword>
<geneLocation type="chloroplast" evidence="2"/>
<feature type="transmembrane region" description="Helical" evidence="1">
    <location>
        <begin position="23"/>
        <end position="41"/>
    </location>
</feature>
<protein>
    <submittedName>
        <fullName evidence="2">Uncharacterized protein</fullName>
    </submittedName>
</protein>
<keyword evidence="2" id="KW-0934">Plastid</keyword>
<proteinExistence type="predicted"/>
<dbReference type="GeneID" id="33352752"/>